<dbReference type="InterPro" id="IPR057207">
    <property type="entry name" value="FBXL15_LRR"/>
</dbReference>
<evidence type="ECO:0000256" key="2">
    <source>
        <dbReference type="SAM" id="MobiDB-lite"/>
    </source>
</evidence>
<dbReference type="SUPFAM" id="SSF52047">
    <property type="entry name" value="RNI-like"/>
    <property type="match status" value="2"/>
</dbReference>
<dbReference type="RefSeq" id="XP_006823387.1">
    <property type="nucleotide sequence ID" value="XM_006823324.1"/>
</dbReference>
<evidence type="ECO:0000313" key="4">
    <source>
        <dbReference type="Proteomes" id="UP000694865"/>
    </source>
</evidence>
<dbReference type="PANTHER" id="PTHR13318">
    <property type="entry name" value="PARTNER OF PAIRED, ISOFORM B-RELATED"/>
    <property type="match status" value="1"/>
</dbReference>
<dbReference type="InterPro" id="IPR032675">
    <property type="entry name" value="LRR_dom_sf"/>
</dbReference>
<dbReference type="InterPro" id="IPR006553">
    <property type="entry name" value="Leu-rich_rpt_Cys-con_subtyp"/>
</dbReference>
<dbReference type="Gene3D" id="3.80.10.10">
    <property type="entry name" value="Ribonuclease Inhibitor"/>
    <property type="match status" value="3"/>
</dbReference>
<organism evidence="4 5">
    <name type="scientific">Saccoglossus kowalevskii</name>
    <name type="common">Acorn worm</name>
    <dbReference type="NCBI Taxonomy" id="10224"/>
    <lineage>
        <taxon>Eukaryota</taxon>
        <taxon>Metazoa</taxon>
        <taxon>Hemichordata</taxon>
        <taxon>Enteropneusta</taxon>
        <taxon>Harrimaniidae</taxon>
        <taxon>Saccoglossus</taxon>
    </lineage>
</organism>
<evidence type="ECO:0000259" key="3">
    <source>
        <dbReference type="PROSITE" id="PS50181"/>
    </source>
</evidence>
<feature type="domain" description="F-box" evidence="3">
    <location>
        <begin position="1"/>
        <end position="47"/>
    </location>
</feature>
<dbReference type="SUPFAM" id="SSF81383">
    <property type="entry name" value="F-box domain"/>
    <property type="match status" value="1"/>
</dbReference>
<dbReference type="Proteomes" id="UP000694865">
    <property type="component" value="Unplaced"/>
</dbReference>
<dbReference type="Pfam" id="PF12937">
    <property type="entry name" value="F-box-like"/>
    <property type="match status" value="1"/>
</dbReference>
<dbReference type="InterPro" id="IPR001810">
    <property type="entry name" value="F-box_dom"/>
</dbReference>
<gene>
    <name evidence="5" type="primary">LOC102809201</name>
</gene>
<reference evidence="5" key="1">
    <citation type="submission" date="2025-08" db="UniProtKB">
        <authorList>
            <consortium name="RefSeq"/>
        </authorList>
    </citation>
    <scope>IDENTIFICATION</scope>
    <source>
        <tissue evidence="5">Testes</tissue>
    </source>
</reference>
<dbReference type="Pfam" id="PF25372">
    <property type="entry name" value="DUF7885"/>
    <property type="match status" value="1"/>
</dbReference>
<protein>
    <submittedName>
        <fullName evidence="5">Uncharacterized protein LOC102809201</fullName>
    </submittedName>
</protein>
<dbReference type="PROSITE" id="PS50181">
    <property type="entry name" value="FBOX"/>
    <property type="match status" value="1"/>
</dbReference>
<evidence type="ECO:0000313" key="5">
    <source>
        <dbReference type="RefSeq" id="XP_006823387.1"/>
    </source>
</evidence>
<keyword evidence="1" id="KW-0833">Ubl conjugation pathway</keyword>
<feature type="compositionally biased region" description="Acidic residues" evidence="2">
    <location>
        <begin position="427"/>
        <end position="439"/>
    </location>
</feature>
<proteinExistence type="predicted"/>
<evidence type="ECO:0000256" key="1">
    <source>
        <dbReference type="ARBA" id="ARBA00022786"/>
    </source>
</evidence>
<sequence length="742" mass="83786">MNISNLGDQLLLEIFSKLSYSDICLGVRLTSSHWKKLSEDYELWKVVDLTKGNTNKDKVTDYVFINLLKNSRLVHKISVLNCCKVSDKSFLYIADNCPELMSLNVAYTGITQNGLHKIIAKCSKLQHINILGCRKLTPSVLHQFTGLSKLHVRVDAFYTSMSSMDSANHNLQQLAKRCPDLKLLDVRNSTHLSDNTMMEFATKCPRLQCLKLDLCKSLSSLCIMQISQTLKHLQYVSLANCCIDDSVVRMLVESSEHLVHLNISSTVSRNLSDASLTSIATFCKKLQHLDIHSAEHLQSQSQESQDITDKGIIAVVTNCINLYHLNLNSCSQITDQSLLQLANNCKLLEYLDLGNCSLITQHGLNEVMQKCARLKFLNVQNCNMLQKITLSDRYNAVNISGTVGYINGTKCIQTTTRDDDPVLDQSSSDDEDSDSDEEIMEKHDKEEVSEKAYNKSCRECDPDDSGFGEMLCQRFQSCTQDGASDDDVTMTVDAPVATNDTDVKIEFKDTYSANHSQDWNTDCWQTQQAGFSTSAGPSSLFYEQVRSSPRCHFKTIHQIDYKAVSLPMQLQQLDLSHCPKIGDDSLVQIGNHCHHLKMIKLRELIQITDAGICHVIENSPYLEYIYMSGWQTGTLKVTDLTLLKLAKCCPMLKSVIIWGAPPAKYEVTQILRNCRKIKEFGVTVGYRCSLDKEDVVVMVDNYHTIVKCELHNEYYPGDAHRLVSKHQRRQNILVKMLPHSKV</sequence>
<dbReference type="PANTHER" id="PTHR13318:SF95">
    <property type="entry name" value="F-BOX PROTEIN YLR352W"/>
    <property type="match status" value="1"/>
</dbReference>
<dbReference type="GeneID" id="102809201"/>
<feature type="region of interest" description="Disordered" evidence="2">
    <location>
        <begin position="416"/>
        <end position="456"/>
    </location>
</feature>
<feature type="compositionally biased region" description="Basic and acidic residues" evidence="2">
    <location>
        <begin position="440"/>
        <end position="456"/>
    </location>
</feature>
<name>A0ABM0MTP6_SACKO</name>
<dbReference type="SMART" id="SM00367">
    <property type="entry name" value="LRR_CC"/>
    <property type="match status" value="12"/>
</dbReference>
<accession>A0ABM0MTP6</accession>
<keyword evidence="4" id="KW-1185">Reference proteome</keyword>
<dbReference type="InterPro" id="IPR036047">
    <property type="entry name" value="F-box-like_dom_sf"/>
</dbReference>